<keyword evidence="8 13" id="KW-0443">Lipid metabolism</keyword>
<evidence type="ECO:0000256" key="10">
    <source>
        <dbReference type="ARBA" id="ARBA00023268"/>
    </source>
</evidence>
<organism evidence="16">
    <name type="scientific">uncultured Dysgonomonas sp</name>
    <dbReference type="NCBI Taxonomy" id="206096"/>
    <lineage>
        <taxon>Bacteria</taxon>
        <taxon>Pseudomonadati</taxon>
        <taxon>Bacteroidota</taxon>
        <taxon>Bacteroidia</taxon>
        <taxon>Bacteroidales</taxon>
        <taxon>Dysgonomonadaceae</taxon>
        <taxon>Dysgonomonas</taxon>
        <taxon>environmental samples</taxon>
    </lineage>
</organism>
<feature type="active site" evidence="13">
    <location>
        <position position="270"/>
    </location>
</feature>
<evidence type="ECO:0000256" key="13">
    <source>
        <dbReference type="HAMAP-Rule" id="MF_01815"/>
    </source>
</evidence>
<dbReference type="NCBIfam" id="NF006829">
    <property type="entry name" value="PRK09352.1"/>
    <property type="match status" value="1"/>
</dbReference>
<comment type="subcellular location">
    <subcellularLocation>
        <location evidence="13">Cytoplasm</location>
    </subcellularLocation>
</comment>
<proteinExistence type="inferred from homology"/>
<dbReference type="NCBIfam" id="TIGR00747">
    <property type="entry name" value="fabH"/>
    <property type="match status" value="1"/>
</dbReference>
<evidence type="ECO:0000259" key="14">
    <source>
        <dbReference type="Pfam" id="PF08541"/>
    </source>
</evidence>
<evidence type="ECO:0000256" key="7">
    <source>
        <dbReference type="ARBA" id="ARBA00022832"/>
    </source>
</evidence>
<sequence>MRRNLKIIEKILDHFNYLTMRRAAIKGIGAYYPDDIITNEYLSELVDTNDDWITTRVGIKERRVLKEKGTSYMGVKAVKELLVKTNTNPDEIEALIFATTTPDYVFPSTASITARECNIKNALGFDIQAACAGFIYALELGSNFIKAGKNKVIVVAGDKMTAITNYEDRTTCPLFGDAVGVVLLEPTLDDTGIIDSLLHVDGVGTSHLNMKGGGSIYPASHNTIENKMHYVYQEGRIVFKHAVSRMADVSTQIMKRNNLVNEDINWLVPHQANIRIIEAVGNRMGLKPEKVMVNIHKYGNTSAGTIPLCLYEWESKLKKGDNLILSAFGAGFTWGSIYLKWSY</sequence>
<dbReference type="SUPFAM" id="SSF53901">
    <property type="entry name" value="Thiolase-like"/>
    <property type="match status" value="1"/>
</dbReference>
<dbReference type="FunFam" id="3.40.47.10:FF:000004">
    <property type="entry name" value="3-oxoacyl-[acyl-carrier-protein] synthase 3"/>
    <property type="match status" value="1"/>
</dbReference>
<protein>
    <recommendedName>
        <fullName evidence="3 13">Beta-ketoacyl-[acyl-carrier-protein] synthase III</fullName>
        <shortName evidence="13">Beta-ketoacyl-ACP synthase III</shortName>
        <shortName evidence="13">KAS III</shortName>
        <ecNumber evidence="3 13">2.3.1.180</ecNumber>
    </recommendedName>
    <alternativeName>
        <fullName evidence="13">3-oxoacyl-[acyl-carrier-protein] synthase 3</fullName>
    </alternativeName>
    <alternativeName>
        <fullName evidence="13">3-oxoacyl-[acyl-carrier-protein] synthase III</fullName>
    </alternativeName>
</protein>
<evidence type="ECO:0000256" key="8">
    <source>
        <dbReference type="ARBA" id="ARBA00023098"/>
    </source>
</evidence>
<comment type="function">
    <text evidence="13">Catalyzes the condensation reaction of fatty acid synthesis by the addition to an acyl acceptor of two carbons from malonyl-ACP. Catalyzes the first condensation reaction which initiates fatty acid synthesis and may therefore play a role in governing the total rate of fatty acid production. Possesses both acetoacetyl-ACP synthase and acetyl transacylase activities. Its substrate specificity determines the biosynthesis of branched-chain and/or straight-chain of fatty acids.</text>
</comment>
<dbReference type="AlphaFoldDB" id="A0A212JM08"/>
<comment type="pathway">
    <text evidence="1 13">Lipid metabolism; fatty acid biosynthesis.</text>
</comment>
<dbReference type="InterPro" id="IPR016039">
    <property type="entry name" value="Thiolase-like"/>
</dbReference>
<evidence type="ECO:0000256" key="12">
    <source>
        <dbReference type="ARBA" id="ARBA00051096"/>
    </source>
</evidence>
<accession>A0A212JM08</accession>
<evidence type="ECO:0000256" key="4">
    <source>
        <dbReference type="ARBA" id="ARBA00022490"/>
    </source>
</evidence>
<dbReference type="HAMAP" id="MF_01815">
    <property type="entry name" value="FabH"/>
    <property type="match status" value="1"/>
</dbReference>
<keyword evidence="6 13" id="KW-0808">Transferase</keyword>
<comment type="catalytic activity">
    <reaction evidence="12">
        <text>malonyl-[ACP] + acetyl-CoA + H(+) = 3-oxobutanoyl-[ACP] + CO2 + CoA</text>
        <dbReference type="Rhea" id="RHEA:12080"/>
        <dbReference type="Rhea" id="RHEA-COMP:9623"/>
        <dbReference type="Rhea" id="RHEA-COMP:9625"/>
        <dbReference type="ChEBI" id="CHEBI:15378"/>
        <dbReference type="ChEBI" id="CHEBI:16526"/>
        <dbReference type="ChEBI" id="CHEBI:57287"/>
        <dbReference type="ChEBI" id="CHEBI:57288"/>
        <dbReference type="ChEBI" id="CHEBI:78449"/>
        <dbReference type="ChEBI" id="CHEBI:78450"/>
        <dbReference type="EC" id="2.3.1.180"/>
    </reaction>
    <physiologicalReaction direction="left-to-right" evidence="12">
        <dbReference type="Rhea" id="RHEA:12081"/>
    </physiologicalReaction>
</comment>
<dbReference type="Gene3D" id="3.40.47.10">
    <property type="match status" value="1"/>
</dbReference>
<feature type="active site" evidence="13">
    <location>
        <position position="300"/>
    </location>
</feature>
<dbReference type="GO" id="GO:0005737">
    <property type="term" value="C:cytoplasm"/>
    <property type="evidence" value="ECO:0007669"/>
    <property type="project" value="UniProtKB-SubCell"/>
</dbReference>
<dbReference type="Pfam" id="PF08541">
    <property type="entry name" value="ACP_syn_III_C"/>
    <property type="match status" value="1"/>
</dbReference>
<dbReference type="PANTHER" id="PTHR34069:SF2">
    <property type="entry name" value="BETA-KETOACYL-[ACYL-CARRIER-PROTEIN] SYNTHASE III"/>
    <property type="match status" value="1"/>
</dbReference>
<comment type="subunit">
    <text evidence="13">Homodimer.</text>
</comment>
<dbReference type="GO" id="GO:0044550">
    <property type="term" value="P:secondary metabolite biosynthetic process"/>
    <property type="evidence" value="ECO:0007669"/>
    <property type="project" value="TreeGrafter"/>
</dbReference>
<dbReference type="PANTHER" id="PTHR34069">
    <property type="entry name" value="3-OXOACYL-[ACYL-CARRIER-PROTEIN] SYNTHASE 3"/>
    <property type="match status" value="1"/>
</dbReference>
<feature type="region of interest" description="ACP-binding" evidence="13">
    <location>
        <begin position="271"/>
        <end position="275"/>
    </location>
</feature>
<reference evidence="16" key="1">
    <citation type="submission" date="2016-04" db="EMBL/GenBank/DDBJ databases">
        <authorList>
            <person name="Evans L.H."/>
            <person name="Alamgir A."/>
            <person name="Owens N."/>
            <person name="Weber N.D."/>
            <person name="Virtaneva K."/>
            <person name="Barbian K."/>
            <person name="Babar A."/>
            <person name="Rosenke K."/>
        </authorList>
    </citation>
    <scope>NUCLEOTIDE SEQUENCE</scope>
    <source>
        <strain evidence="16">86-1</strain>
    </source>
</reference>
<evidence type="ECO:0000256" key="3">
    <source>
        <dbReference type="ARBA" id="ARBA00012333"/>
    </source>
</evidence>
<keyword evidence="5 13" id="KW-0444">Lipid biosynthesis</keyword>
<comment type="similarity">
    <text evidence="2 13">Belongs to the thiolase-like superfamily. FabH family.</text>
</comment>
<evidence type="ECO:0000313" key="16">
    <source>
        <dbReference type="EMBL" id="SBW00466.1"/>
    </source>
</evidence>
<feature type="domain" description="Beta-ketoacyl-[acyl-carrier-protein] synthase III C-terminal" evidence="14">
    <location>
        <begin position="255"/>
        <end position="341"/>
    </location>
</feature>
<comment type="domain">
    <text evidence="13">The last Arg residue of the ACP-binding site is essential for the weak association between ACP/AcpP and FabH.</text>
</comment>
<keyword evidence="7 13" id="KW-0276">Fatty acid metabolism</keyword>
<dbReference type="InterPro" id="IPR013747">
    <property type="entry name" value="ACP_syn_III_C"/>
</dbReference>
<dbReference type="GO" id="GO:0004315">
    <property type="term" value="F:3-oxoacyl-[acyl-carrier-protein] synthase activity"/>
    <property type="evidence" value="ECO:0007669"/>
    <property type="project" value="InterPro"/>
</dbReference>
<evidence type="ECO:0000256" key="11">
    <source>
        <dbReference type="ARBA" id="ARBA00023315"/>
    </source>
</evidence>
<dbReference type="InterPro" id="IPR013751">
    <property type="entry name" value="ACP_syn_III_N"/>
</dbReference>
<evidence type="ECO:0000259" key="15">
    <source>
        <dbReference type="Pfam" id="PF08545"/>
    </source>
</evidence>
<dbReference type="EC" id="2.3.1.180" evidence="3 13"/>
<feature type="domain" description="Beta-ketoacyl-[acyl-carrier-protein] synthase III N-terminal" evidence="15">
    <location>
        <begin position="125"/>
        <end position="202"/>
    </location>
</feature>
<feature type="active site" evidence="13">
    <location>
        <position position="131"/>
    </location>
</feature>
<evidence type="ECO:0000256" key="9">
    <source>
        <dbReference type="ARBA" id="ARBA00023160"/>
    </source>
</evidence>
<evidence type="ECO:0000256" key="1">
    <source>
        <dbReference type="ARBA" id="ARBA00005194"/>
    </source>
</evidence>
<dbReference type="EMBL" id="FLUM01000002">
    <property type="protein sequence ID" value="SBW00466.1"/>
    <property type="molecule type" value="Genomic_DNA"/>
</dbReference>
<gene>
    <name evidence="13 16" type="primary">fabH</name>
    <name evidence="16" type="ORF">KL86DYS1_20201</name>
</gene>
<evidence type="ECO:0000256" key="6">
    <source>
        <dbReference type="ARBA" id="ARBA00022679"/>
    </source>
</evidence>
<evidence type="ECO:0000256" key="2">
    <source>
        <dbReference type="ARBA" id="ARBA00008642"/>
    </source>
</evidence>
<dbReference type="CDD" id="cd00830">
    <property type="entry name" value="KAS_III"/>
    <property type="match status" value="1"/>
</dbReference>
<keyword evidence="11 13" id="KW-0012">Acyltransferase</keyword>
<dbReference type="GO" id="GO:0033818">
    <property type="term" value="F:beta-ketoacyl-acyl-carrier-protein synthase III activity"/>
    <property type="evidence" value="ECO:0007669"/>
    <property type="project" value="UniProtKB-UniRule"/>
</dbReference>
<keyword evidence="4 13" id="KW-0963">Cytoplasm</keyword>
<name>A0A212JM08_9BACT</name>
<dbReference type="GO" id="GO:0006633">
    <property type="term" value="P:fatty acid biosynthetic process"/>
    <property type="evidence" value="ECO:0007669"/>
    <property type="project" value="UniProtKB-UniRule"/>
</dbReference>
<evidence type="ECO:0000256" key="5">
    <source>
        <dbReference type="ARBA" id="ARBA00022516"/>
    </source>
</evidence>
<dbReference type="Pfam" id="PF08545">
    <property type="entry name" value="ACP_syn_III"/>
    <property type="match status" value="1"/>
</dbReference>
<dbReference type="UniPathway" id="UPA00094"/>
<keyword evidence="10 13" id="KW-0511">Multifunctional enzyme</keyword>
<keyword evidence="9 13" id="KW-0275">Fatty acid biosynthesis</keyword>
<dbReference type="InterPro" id="IPR004655">
    <property type="entry name" value="FabH"/>
</dbReference>